<feature type="chain" id="PRO_5036483960" evidence="6">
    <location>
        <begin position="20"/>
        <end position="142"/>
    </location>
</feature>
<dbReference type="InterPro" id="IPR036857">
    <property type="entry name" value="Thyroglobulin_1_sf"/>
</dbReference>
<dbReference type="Proteomes" id="UP000887013">
    <property type="component" value="Unassembled WGS sequence"/>
</dbReference>
<dbReference type="InterPro" id="IPR000716">
    <property type="entry name" value="Thyroglobulin_1"/>
</dbReference>
<dbReference type="PROSITE" id="PS51162">
    <property type="entry name" value="THYROGLOBULIN_1_2"/>
    <property type="match status" value="2"/>
</dbReference>
<evidence type="ECO:0000256" key="5">
    <source>
        <dbReference type="PROSITE-ProRule" id="PRU00500"/>
    </source>
</evidence>
<reference evidence="8" key="1">
    <citation type="submission" date="2020-08" db="EMBL/GenBank/DDBJ databases">
        <title>Multicomponent nature underlies the extraordinary mechanical properties of spider dragline silk.</title>
        <authorList>
            <person name="Kono N."/>
            <person name="Nakamura H."/>
            <person name="Mori M."/>
            <person name="Yoshida Y."/>
            <person name="Ohtoshi R."/>
            <person name="Malay A.D."/>
            <person name="Moran D.A.P."/>
            <person name="Tomita M."/>
            <person name="Numata K."/>
            <person name="Arakawa K."/>
        </authorList>
    </citation>
    <scope>NUCLEOTIDE SEQUENCE</scope>
</reference>
<keyword evidence="6" id="KW-0732">Signal</keyword>
<keyword evidence="4 5" id="KW-1015">Disulfide bond</keyword>
<dbReference type="OrthoDB" id="6409105at2759"/>
<evidence type="ECO:0000259" key="7">
    <source>
        <dbReference type="PROSITE" id="PS51162"/>
    </source>
</evidence>
<evidence type="ECO:0000256" key="1">
    <source>
        <dbReference type="ARBA" id="ARBA00004613"/>
    </source>
</evidence>
<organism evidence="8 9">
    <name type="scientific">Nephila pilipes</name>
    <name type="common">Giant wood spider</name>
    <name type="synonym">Nephila maculata</name>
    <dbReference type="NCBI Taxonomy" id="299642"/>
    <lineage>
        <taxon>Eukaryota</taxon>
        <taxon>Metazoa</taxon>
        <taxon>Ecdysozoa</taxon>
        <taxon>Arthropoda</taxon>
        <taxon>Chelicerata</taxon>
        <taxon>Arachnida</taxon>
        <taxon>Araneae</taxon>
        <taxon>Araneomorphae</taxon>
        <taxon>Entelegynae</taxon>
        <taxon>Araneoidea</taxon>
        <taxon>Nephilidae</taxon>
        <taxon>Nephila</taxon>
    </lineage>
</organism>
<feature type="domain" description="Thyroglobulin type-1" evidence="7">
    <location>
        <begin position="20"/>
        <end position="71"/>
    </location>
</feature>
<evidence type="ECO:0000256" key="4">
    <source>
        <dbReference type="ARBA" id="ARBA00023157"/>
    </source>
</evidence>
<dbReference type="CDD" id="cd00191">
    <property type="entry name" value="TY"/>
    <property type="match status" value="1"/>
</dbReference>
<feature type="domain" description="Thyroglobulin type-1" evidence="7">
    <location>
        <begin position="80"/>
        <end position="142"/>
    </location>
</feature>
<feature type="signal peptide" evidence="6">
    <location>
        <begin position="1"/>
        <end position="19"/>
    </location>
</feature>
<dbReference type="Gene3D" id="4.10.800.10">
    <property type="entry name" value="Thyroglobulin type-1"/>
    <property type="match status" value="2"/>
</dbReference>
<evidence type="ECO:0000256" key="3">
    <source>
        <dbReference type="ARBA" id="ARBA00022737"/>
    </source>
</evidence>
<proteinExistence type="predicted"/>
<name>A0A8X6N359_NEPPI</name>
<evidence type="ECO:0000256" key="6">
    <source>
        <dbReference type="SAM" id="SignalP"/>
    </source>
</evidence>
<accession>A0A8X6N359</accession>
<evidence type="ECO:0000256" key="2">
    <source>
        <dbReference type="ARBA" id="ARBA00022525"/>
    </source>
</evidence>
<comment type="caution">
    <text evidence="8">The sequence shown here is derived from an EMBL/GenBank/DDBJ whole genome shotgun (WGS) entry which is preliminary data.</text>
</comment>
<feature type="disulfide bond" evidence="5">
    <location>
        <begin position="115"/>
        <end position="122"/>
    </location>
</feature>
<comment type="subcellular location">
    <subcellularLocation>
        <location evidence="1">Secreted</location>
    </subcellularLocation>
</comment>
<dbReference type="InterPro" id="IPR051950">
    <property type="entry name" value="Dev_reg/Prot_inhib"/>
</dbReference>
<protein>
    <submittedName>
        <fullName evidence="8">U24-ctenitoxin-Pn1a</fullName>
    </submittedName>
</protein>
<evidence type="ECO:0000313" key="9">
    <source>
        <dbReference type="Proteomes" id="UP000887013"/>
    </source>
</evidence>
<keyword evidence="9" id="KW-1185">Reference proteome</keyword>
<keyword evidence="2" id="KW-0964">Secreted</keyword>
<dbReference type="AlphaFoldDB" id="A0A8X6N359"/>
<gene>
    <name evidence="8" type="ORF">NPIL_701811</name>
</gene>
<dbReference type="PANTHER" id="PTHR12352:SF3">
    <property type="entry name" value="NIDOGEN-2"/>
    <property type="match status" value="1"/>
</dbReference>
<keyword evidence="3" id="KW-0677">Repeat</keyword>
<feature type="disulfide bond" evidence="5">
    <location>
        <begin position="54"/>
        <end position="61"/>
    </location>
</feature>
<dbReference type="SUPFAM" id="SSF57610">
    <property type="entry name" value="Thyroglobulin type-1 domain"/>
    <property type="match status" value="2"/>
</dbReference>
<dbReference type="Pfam" id="PF00086">
    <property type="entry name" value="Thyroglobulin_1"/>
    <property type="match status" value="2"/>
</dbReference>
<dbReference type="EMBL" id="BMAW01053462">
    <property type="protein sequence ID" value="GFS91102.1"/>
    <property type="molecule type" value="Genomic_DNA"/>
</dbReference>
<sequence>MKFFCILAVVSCCLVGVFALSDCEELRERELKSDTEVKLVPKCADNGDYEDLQCFQGSPSCTCWRPDGSHITDPSELIKTCQCYVDRDRAMSDTGLIGNFVPTCNEDGTYARQQCFASTGNCWCSDEKGNKVSVPSTGEIDC</sequence>
<comment type="caution">
    <text evidence="5">Lacks conserved residue(s) required for the propagation of feature annotation.</text>
</comment>
<dbReference type="GO" id="GO:0005615">
    <property type="term" value="C:extracellular space"/>
    <property type="evidence" value="ECO:0007669"/>
    <property type="project" value="TreeGrafter"/>
</dbReference>
<evidence type="ECO:0000313" key="8">
    <source>
        <dbReference type="EMBL" id="GFS91102.1"/>
    </source>
</evidence>
<dbReference type="SMART" id="SM00211">
    <property type="entry name" value="TY"/>
    <property type="match status" value="1"/>
</dbReference>
<dbReference type="PANTHER" id="PTHR12352">
    <property type="entry name" value="SECRETED MODULAR CALCIUM-BINDING PROTEIN"/>
    <property type="match status" value="1"/>
</dbReference>